<gene>
    <name evidence="5" type="ORF">HF086_007088</name>
</gene>
<reference evidence="5" key="1">
    <citation type="journal article" date="2021" name="G3 (Bethesda)">
        <title>Genome and transcriptome analysis of the beet armyworm Spodoptera exigua reveals targets for pest control. .</title>
        <authorList>
            <person name="Simon S."/>
            <person name="Breeschoten T."/>
            <person name="Jansen H.J."/>
            <person name="Dirks R.P."/>
            <person name="Schranz M.E."/>
            <person name="Ros V.I.D."/>
        </authorList>
    </citation>
    <scope>NUCLEOTIDE SEQUENCE</scope>
    <source>
        <strain evidence="5">TB_SE_WUR_2020</strain>
    </source>
</reference>
<organism evidence="5 6">
    <name type="scientific">Spodoptera exigua</name>
    <name type="common">Beet armyworm</name>
    <name type="synonym">Noctua fulgens</name>
    <dbReference type="NCBI Taxonomy" id="7107"/>
    <lineage>
        <taxon>Eukaryota</taxon>
        <taxon>Metazoa</taxon>
        <taxon>Ecdysozoa</taxon>
        <taxon>Arthropoda</taxon>
        <taxon>Hexapoda</taxon>
        <taxon>Insecta</taxon>
        <taxon>Pterygota</taxon>
        <taxon>Neoptera</taxon>
        <taxon>Endopterygota</taxon>
        <taxon>Lepidoptera</taxon>
        <taxon>Glossata</taxon>
        <taxon>Ditrysia</taxon>
        <taxon>Noctuoidea</taxon>
        <taxon>Noctuidae</taxon>
        <taxon>Amphipyrinae</taxon>
        <taxon>Spodoptera</taxon>
    </lineage>
</organism>
<dbReference type="PROSITE" id="PS00518">
    <property type="entry name" value="ZF_RING_1"/>
    <property type="match status" value="1"/>
</dbReference>
<evidence type="ECO:0000256" key="3">
    <source>
        <dbReference type="ARBA" id="ARBA00022833"/>
    </source>
</evidence>
<dbReference type="EMBL" id="JACEFF010000511">
    <property type="protein sequence ID" value="KAH9636136.1"/>
    <property type="molecule type" value="Genomic_DNA"/>
</dbReference>
<dbReference type="InterPro" id="IPR013083">
    <property type="entry name" value="Znf_RING/FYVE/PHD"/>
</dbReference>
<dbReference type="Proteomes" id="UP000814243">
    <property type="component" value="Unassembled WGS sequence"/>
</dbReference>
<keyword evidence="2" id="KW-0863">Zinc-finger</keyword>
<sequence>MEVDRILYIFGSFTRKKQDKRKSLEQLSLSAGNSPLHVKGPRRPVSQNLNVAPRTSAYNDERKSKVKEWDCGICKKELVEPRLLGCLHNFCTRCLQGLHQEGEAEIWSEVDGGE</sequence>
<proteinExistence type="predicted"/>
<keyword evidence="3" id="KW-0862">Zinc</keyword>
<feature type="domain" description="Zinc finger RING-type eukaryotic" evidence="4">
    <location>
        <begin position="71"/>
        <end position="98"/>
    </location>
</feature>
<evidence type="ECO:0000256" key="1">
    <source>
        <dbReference type="ARBA" id="ARBA00022723"/>
    </source>
</evidence>
<accession>A0A922SFQ7</accession>
<evidence type="ECO:0000313" key="6">
    <source>
        <dbReference type="Proteomes" id="UP000814243"/>
    </source>
</evidence>
<protein>
    <recommendedName>
        <fullName evidence="4">Zinc finger RING-type eukaryotic domain-containing protein</fullName>
    </recommendedName>
</protein>
<evidence type="ECO:0000259" key="4">
    <source>
        <dbReference type="Pfam" id="PF13445"/>
    </source>
</evidence>
<dbReference type="CDD" id="cd16449">
    <property type="entry name" value="RING-HC"/>
    <property type="match status" value="1"/>
</dbReference>
<keyword evidence="1" id="KW-0479">Metal-binding</keyword>
<dbReference type="SUPFAM" id="SSF57850">
    <property type="entry name" value="RING/U-box"/>
    <property type="match status" value="1"/>
</dbReference>
<dbReference type="AlphaFoldDB" id="A0A922SFQ7"/>
<evidence type="ECO:0000256" key="2">
    <source>
        <dbReference type="ARBA" id="ARBA00022771"/>
    </source>
</evidence>
<comment type="caution">
    <text evidence="5">The sequence shown here is derived from an EMBL/GenBank/DDBJ whole genome shotgun (WGS) entry which is preliminary data.</text>
</comment>
<dbReference type="InterPro" id="IPR017907">
    <property type="entry name" value="Znf_RING_CS"/>
</dbReference>
<dbReference type="Pfam" id="PF13445">
    <property type="entry name" value="zf-RING_UBOX"/>
    <property type="match status" value="1"/>
</dbReference>
<dbReference type="InterPro" id="IPR027370">
    <property type="entry name" value="Znf-RING_euk"/>
</dbReference>
<dbReference type="GO" id="GO:0008270">
    <property type="term" value="F:zinc ion binding"/>
    <property type="evidence" value="ECO:0007669"/>
    <property type="project" value="UniProtKB-KW"/>
</dbReference>
<dbReference type="Gene3D" id="3.30.40.10">
    <property type="entry name" value="Zinc/RING finger domain, C3HC4 (zinc finger)"/>
    <property type="match status" value="1"/>
</dbReference>
<evidence type="ECO:0000313" key="5">
    <source>
        <dbReference type="EMBL" id="KAH9636136.1"/>
    </source>
</evidence>
<name>A0A922SFQ7_SPOEX</name>